<evidence type="ECO:0000313" key="1">
    <source>
        <dbReference type="EMBL" id="JAH85600.1"/>
    </source>
</evidence>
<proteinExistence type="predicted"/>
<dbReference type="EMBL" id="GBXM01022977">
    <property type="protein sequence ID" value="JAH85600.1"/>
    <property type="molecule type" value="Transcribed_RNA"/>
</dbReference>
<protein>
    <submittedName>
        <fullName evidence="1">Uncharacterized protein</fullName>
    </submittedName>
</protein>
<accession>A0A0E9W7N5</accession>
<reference evidence="1" key="1">
    <citation type="submission" date="2014-11" db="EMBL/GenBank/DDBJ databases">
        <authorList>
            <person name="Amaro Gonzalez C."/>
        </authorList>
    </citation>
    <scope>NUCLEOTIDE SEQUENCE</scope>
</reference>
<organism evidence="1">
    <name type="scientific">Anguilla anguilla</name>
    <name type="common">European freshwater eel</name>
    <name type="synonym">Muraena anguilla</name>
    <dbReference type="NCBI Taxonomy" id="7936"/>
    <lineage>
        <taxon>Eukaryota</taxon>
        <taxon>Metazoa</taxon>
        <taxon>Chordata</taxon>
        <taxon>Craniata</taxon>
        <taxon>Vertebrata</taxon>
        <taxon>Euteleostomi</taxon>
        <taxon>Actinopterygii</taxon>
        <taxon>Neopterygii</taxon>
        <taxon>Teleostei</taxon>
        <taxon>Anguilliformes</taxon>
        <taxon>Anguillidae</taxon>
        <taxon>Anguilla</taxon>
    </lineage>
</organism>
<reference evidence="1" key="2">
    <citation type="journal article" date="2015" name="Fish Shellfish Immunol.">
        <title>Early steps in the European eel (Anguilla anguilla)-Vibrio vulnificus interaction in the gills: Role of the RtxA13 toxin.</title>
        <authorList>
            <person name="Callol A."/>
            <person name="Pajuelo D."/>
            <person name="Ebbesson L."/>
            <person name="Teles M."/>
            <person name="MacKenzie S."/>
            <person name="Amaro C."/>
        </authorList>
    </citation>
    <scope>NUCLEOTIDE SEQUENCE</scope>
</reference>
<dbReference type="AlphaFoldDB" id="A0A0E9W7N5"/>
<name>A0A0E9W7N5_ANGAN</name>
<sequence>MRVVVSSSNYILTGEGAILLDVVFTGPRQY</sequence>